<dbReference type="Proteomes" id="UP000694523">
    <property type="component" value="Unplaced"/>
</dbReference>
<evidence type="ECO:0000313" key="5">
    <source>
        <dbReference type="Proteomes" id="UP000694523"/>
    </source>
</evidence>
<dbReference type="CDD" id="cd02440">
    <property type="entry name" value="AdoMet_MTases"/>
    <property type="match status" value="1"/>
</dbReference>
<dbReference type="SUPFAM" id="SSF53335">
    <property type="entry name" value="S-adenosyl-L-methionine-dependent methyltransferases"/>
    <property type="match status" value="1"/>
</dbReference>
<feature type="compositionally biased region" description="Basic and acidic residues" evidence="3">
    <location>
        <begin position="1"/>
        <end position="17"/>
    </location>
</feature>
<keyword evidence="1" id="KW-0808">Transferase</keyword>
<dbReference type="GO" id="GO:0008168">
    <property type="term" value="F:methyltransferase activity"/>
    <property type="evidence" value="ECO:0007669"/>
    <property type="project" value="UniProtKB-KW"/>
</dbReference>
<evidence type="ECO:0000313" key="4">
    <source>
        <dbReference type="Ensembl" id="ENSNMLP00000024679.1"/>
    </source>
</evidence>
<keyword evidence="5" id="KW-1185">Reference proteome</keyword>
<organism evidence="4 5">
    <name type="scientific">Neogobius melanostomus</name>
    <name type="common">round goby</name>
    <dbReference type="NCBI Taxonomy" id="47308"/>
    <lineage>
        <taxon>Eukaryota</taxon>
        <taxon>Metazoa</taxon>
        <taxon>Chordata</taxon>
        <taxon>Craniata</taxon>
        <taxon>Vertebrata</taxon>
        <taxon>Euteleostomi</taxon>
        <taxon>Actinopterygii</taxon>
        <taxon>Neopterygii</taxon>
        <taxon>Teleostei</taxon>
        <taxon>Neoteleostei</taxon>
        <taxon>Acanthomorphata</taxon>
        <taxon>Gobiaria</taxon>
        <taxon>Gobiiformes</taxon>
        <taxon>Gobioidei</taxon>
        <taxon>Gobiidae</taxon>
        <taxon>Benthophilinae</taxon>
        <taxon>Neogobiini</taxon>
        <taxon>Neogobius</taxon>
    </lineage>
</organism>
<keyword evidence="2" id="KW-0949">S-adenosyl-L-methionine</keyword>
<accession>A0A8C6TRX6</accession>
<evidence type="ECO:0000256" key="3">
    <source>
        <dbReference type="SAM" id="MobiDB-lite"/>
    </source>
</evidence>
<feature type="compositionally biased region" description="Acidic residues" evidence="3">
    <location>
        <begin position="41"/>
        <end position="57"/>
    </location>
</feature>
<dbReference type="InterPro" id="IPR019410">
    <property type="entry name" value="Methyltransf_16"/>
</dbReference>
<name>A0A8C6TRX6_9GOBI</name>
<dbReference type="GO" id="GO:0032259">
    <property type="term" value="P:methylation"/>
    <property type="evidence" value="ECO:0007669"/>
    <property type="project" value="UniProtKB-KW"/>
</dbReference>
<reference evidence="4" key="2">
    <citation type="submission" date="2025-09" db="UniProtKB">
        <authorList>
            <consortium name="Ensembl"/>
        </authorList>
    </citation>
    <scope>IDENTIFICATION</scope>
</reference>
<dbReference type="Ensembl" id="ENSNMLT00000027607.1">
    <property type="protein sequence ID" value="ENSNMLP00000024679.1"/>
    <property type="gene ID" value="ENSNMLG00000015797.1"/>
</dbReference>
<proteinExistence type="predicted"/>
<dbReference type="PANTHER" id="PTHR14614">
    <property type="entry name" value="HEPATOCELLULAR CARCINOMA-ASSOCIATED ANTIGEN"/>
    <property type="match status" value="1"/>
</dbReference>
<feature type="region of interest" description="Disordered" evidence="3">
    <location>
        <begin position="1"/>
        <end position="61"/>
    </location>
</feature>
<dbReference type="InterPro" id="IPR029063">
    <property type="entry name" value="SAM-dependent_MTases_sf"/>
</dbReference>
<dbReference type="Gene3D" id="3.40.50.150">
    <property type="entry name" value="Vaccinia Virus protein VP39"/>
    <property type="match status" value="1"/>
</dbReference>
<feature type="compositionally biased region" description="Basic and acidic residues" evidence="3">
    <location>
        <begin position="28"/>
        <end position="40"/>
    </location>
</feature>
<protein>
    <submittedName>
        <fullName evidence="4">Si:ch73-244f7.3</fullName>
    </submittedName>
</protein>
<reference evidence="4" key="1">
    <citation type="submission" date="2025-08" db="UniProtKB">
        <authorList>
            <consortium name="Ensembl"/>
        </authorList>
    </citation>
    <scope>IDENTIFICATION</scope>
</reference>
<dbReference type="AlphaFoldDB" id="A0A8C6TRX6"/>
<evidence type="ECO:0000256" key="1">
    <source>
        <dbReference type="ARBA" id="ARBA00022603"/>
    </source>
</evidence>
<dbReference type="Pfam" id="PF10294">
    <property type="entry name" value="Methyltransf_16"/>
    <property type="match status" value="1"/>
</dbReference>
<keyword evidence="1" id="KW-0489">Methyltransferase</keyword>
<dbReference type="PANTHER" id="PTHR14614:SF13">
    <property type="entry name" value="PROTEIN-LYSINE METHYLTRANSFERASE METTL21C"/>
    <property type="match status" value="1"/>
</dbReference>
<sequence length="296" mass="33614">MNEKAVDGPDPDSKEDTTGQSSVTVEEATLRDNRDSKDEINVVDDEKDEEEEEEEEESRVVNEEPSLIKCLKFLYTGEQQTVKTFSWAASVISGYGKDTYHYVGTDINIYECIDFNQSVDPYGAVMWPGALALCSFLENNRDMVNLEDKQVLELGSGTGLVAIVASLLGAKVTATDLPNFLGNLRANVMRNIRGRSRHIPQICPLTWSFDVGRIYPSHLHRFDFVLAADVVYHHHYLDELLATMSHFCHPRTTIIWANKLRIVTDIEFIEKFKKEFDTTLLAEDGDMKIFMGKFKM</sequence>
<evidence type="ECO:0000256" key="2">
    <source>
        <dbReference type="ARBA" id="ARBA00022691"/>
    </source>
</evidence>